<feature type="compositionally biased region" description="Basic and acidic residues" evidence="1">
    <location>
        <begin position="88"/>
        <end position="108"/>
    </location>
</feature>
<sequence length="151" mass="17179">MLYRKICHHSSLYVVQILSGMAVADPQHSGAGYQSEAPETEMTPPVRMSLIPFERNPAEENTGMSRAENLSLLSEYERFVLESLYRQAAKESGHPPGVPERKRIRDEYIASLGKDIPQTRPYRKHKQPGSNDRTFHWQPCGPMQTIRKAGE</sequence>
<comment type="caution">
    <text evidence="2">The sequence shown here is derived from an EMBL/GenBank/DDBJ whole genome shotgun (WGS) entry which is preliminary data.</text>
</comment>
<evidence type="ECO:0000256" key="1">
    <source>
        <dbReference type="SAM" id="MobiDB-lite"/>
    </source>
</evidence>
<dbReference type="AlphaFoldDB" id="A0A746YVH0"/>
<protein>
    <submittedName>
        <fullName evidence="2">DUF3811 domain-containing protein</fullName>
    </submittedName>
</protein>
<evidence type="ECO:0000313" key="2">
    <source>
        <dbReference type="EMBL" id="HAF4181995.1"/>
    </source>
</evidence>
<organism evidence="2">
    <name type="scientific">Salmonella enterica</name>
    <name type="common">Salmonella choleraesuis</name>
    <dbReference type="NCBI Taxonomy" id="28901"/>
    <lineage>
        <taxon>Bacteria</taxon>
        <taxon>Pseudomonadati</taxon>
        <taxon>Pseudomonadota</taxon>
        <taxon>Gammaproteobacteria</taxon>
        <taxon>Enterobacterales</taxon>
        <taxon>Enterobacteriaceae</taxon>
        <taxon>Salmonella</taxon>
    </lineage>
</organism>
<name>A0A746YVH0_SALER</name>
<accession>A0A746YVH0</accession>
<reference evidence="2" key="1">
    <citation type="journal article" date="2018" name="Genome Biol.">
        <title>SKESA: strategic k-mer extension for scrupulous assemblies.</title>
        <authorList>
            <person name="Souvorov A."/>
            <person name="Agarwala R."/>
            <person name="Lipman D.J."/>
        </authorList>
    </citation>
    <scope>NUCLEOTIDE SEQUENCE</scope>
    <source>
        <strain evidence="2">MA.JE_S09-001708</strain>
    </source>
</reference>
<dbReference type="EMBL" id="DAAVCC010000012">
    <property type="protein sequence ID" value="HAF4181995.1"/>
    <property type="molecule type" value="Genomic_DNA"/>
</dbReference>
<proteinExistence type="predicted"/>
<reference evidence="2" key="2">
    <citation type="submission" date="2020-02" db="EMBL/GenBank/DDBJ databases">
        <authorList>
            <consortium name="NCBI Pathogen Detection Project"/>
        </authorList>
    </citation>
    <scope>NUCLEOTIDE SEQUENCE</scope>
    <source>
        <strain evidence="2">MA.JE_S09-001708</strain>
    </source>
</reference>
<feature type="region of interest" description="Disordered" evidence="1">
    <location>
        <begin position="88"/>
        <end position="151"/>
    </location>
</feature>
<gene>
    <name evidence="2" type="ORF">G8J39_004539</name>
</gene>